<dbReference type="Pfam" id="PF19293">
    <property type="entry name" value="CdaA_N"/>
    <property type="match status" value="1"/>
</dbReference>
<feature type="domain" description="DAC" evidence="7">
    <location>
        <begin position="109"/>
        <end position="267"/>
    </location>
</feature>
<dbReference type="InterPro" id="IPR036888">
    <property type="entry name" value="DNA_integrity_DisA_N_sf"/>
</dbReference>
<organism evidence="8 9">
    <name type="scientific">Oryzomonas rubra</name>
    <dbReference type="NCBI Taxonomy" id="2509454"/>
    <lineage>
        <taxon>Bacteria</taxon>
        <taxon>Pseudomonadati</taxon>
        <taxon>Thermodesulfobacteriota</taxon>
        <taxon>Desulfuromonadia</taxon>
        <taxon>Geobacterales</taxon>
        <taxon>Geobacteraceae</taxon>
        <taxon>Oryzomonas</taxon>
    </lineage>
</organism>
<dbReference type="GO" id="GO:0106408">
    <property type="term" value="F:diadenylate cyclase activity"/>
    <property type="evidence" value="ECO:0007669"/>
    <property type="project" value="UniProtKB-EC"/>
</dbReference>
<evidence type="ECO:0000256" key="4">
    <source>
        <dbReference type="ARBA" id="ARBA00022741"/>
    </source>
</evidence>
<evidence type="ECO:0000256" key="3">
    <source>
        <dbReference type="ARBA" id="ARBA00022695"/>
    </source>
</evidence>
<dbReference type="InterPro" id="IPR050338">
    <property type="entry name" value="DisA"/>
</dbReference>
<evidence type="ECO:0000259" key="7">
    <source>
        <dbReference type="PROSITE" id="PS51794"/>
    </source>
</evidence>
<protein>
    <recommendedName>
        <fullName evidence="6">Diadenylate cyclase</fullName>
        <shortName evidence="6">DAC</shortName>
        <ecNumber evidence="6">2.7.7.85</ecNumber>
    </recommendedName>
    <alternativeName>
        <fullName evidence="6">Cyclic-di-AMP synthase</fullName>
        <shortName evidence="6">c-di-AMP synthase</shortName>
    </alternativeName>
</protein>
<keyword evidence="3 6" id="KW-0548">Nucleotidyltransferase</keyword>
<evidence type="ECO:0000256" key="5">
    <source>
        <dbReference type="ARBA" id="ARBA00022840"/>
    </source>
</evidence>
<dbReference type="GO" id="GO:0006171">
    <property type="term" value="P:cAMP biosynthetic process"/>
    <property type="evidence" value="ECO:0007669"/>
    <property type="project" value="InterPro"/>
</dbReference>
<dbReference type="GO" id="GO:0005524">
    <property type="term" value="F:ATP binding"/>
    <property type="evidence" value="ECO:0007669"/>
    <property type="project" value="UniProtKB-UniRule"/>
</dbReference>
<keyword evidence="6" id="KW-0472">Membrane</keyword>
<proteinExistence type="inferred from homology"/>
<name>A0A5A9XPR3_9BACT</name>
<keyword evidence="5 6" id="KW-0067">ATP-binding</keyword>
<dbReference type="GO" id="GO:0004016">
    <property type="term" value="F:adenylate cyclase activity"/>
    <property type="evidence" value="ECO:0007669"/>
    <property type="project" value="UniProtKB-UniRule"/>
</dbReference>
<keyword evidence="2 6" id="KW-0808">Transferase</keyword>
<accession>A0A5A9XPR3</accession>
<evidence type="ECO:0000256" key="2">
    <source>
        <dbReference type="ARBA" id="ARBA00022679"/>
    </source>
</evidence>
<dbReference type="OrthoDB" id="9807385at2"/>
<comment type="similarity">
    <text evidence="6">Belongs to the adenylate cyclase family. DacA/CdaA subfamily.</text>
</comment>
<dbReference type="PANTHER" id="PTHR34185">
    <property type="entry name" value="DIADENYLATE CYCLASE"/>
    <property type="match status" value="1"/>
</dbReference>
<comment type="function">
    <text evidence="6">Catalyzes the condensation of 2 ATP molecules into cyclic di-AMP (c-di-AMP), a second messenger used to regulate differing processes in different bacteria.</text>
</comment>
<comment type="catalytic activity">
    <reaction evidence="1 6">
        <text>2 ATP = 3',3'-c-di-AMP + 2 diphosphate</text>
        <dbReference type="Rhea" id="RHEA:35655"/>
        <dbReference type="ChEBI" id="CHEBI:30616"/>
        <dbReference type="ChEBI" id="CHEBI:33019"/>
        <dbReference type="ChEBI" id="CHEBI:71500"/>
        <dbReference type="EC" id="2.7.7.85"/>
    </reaction>
</comment>
<dbReference type="Gene3D" id="2.170.120.40">
    <property type="entry name" value="YbbR-like domain"/>
    <property type="match status" value="1"/>
</dbReference>
<keyword evidence="9" id="KW-1185">Reference proteome</keyword>
<evidence type="ECO:0000313" key="9">
    <source>
        <dbReference type="Proteomes" id="UP000324298"/>
    </source>
</evidence>
<dbReference type="Pfam" id="PF07949">
    <property type="entry name" value="YbbR"/>
    <property type="match status" value="2"/>
</dbReference>
<dbReference type="EC" id="2.7.7.85" evidence="6"/>
<dbReference type="InterPro" id="IPR003390">
    <property type="entry name" value="DNA_integrity_scan_DisA_N"/>
</dbReference>
<evidence type="ECO:0000256" key="6">
    <source>
        <dbReference type="HAMAP-Rule" id="MF_01499"/>
    </source>
</evidence>
<dbReference type="SUPFAM" id="SSF143597">
    <property type="entry name" value="YojJ-like"/>
    <property type="match status" value="1"/>
</dbReference>
<sequence>MRPGLPCRIAPHRSGRRNRPSTNPVEKQKGIDVPSFLRIQDIADILIMTLLLYQLYSWFRRTRAMQVLLGLGVVTVIYFVTRFLGLYMTSWVLQELGTVLIVLIIVVFQAEIRQALYRFSLMRHFFGSRQETQQLSRFQEIVDTLFSLAKKRTGAIVVFQRSESLVDQMLNGVSLNCEITPQILEAIFYDGAPLHDGAALIREGKIALASCHLPLSQNPELPQFYGTRHRAALGLSERTDAVVAVVSEERGEVSLAVGGELHRLSSAGELVALLEELILPEKEKPRESLRQRFFSNLLPKTAVLLIVIAFWALITSRQGAIATVTAPVRLHGIPQGLVLLRSSPEEVEVQVKSFSSLTPTPAKLDIAADIDLSEVREGAAIVRIRNSDFKLPSGMVVGSVNPSSIRIVTEKKVRKTVPVRVALRGRLPRGLGAYRVVASPDTVEVEGPSGQISKLEAVATEEVDASKLVKGKEYQKNLLPPYKNVTILRDEPLVLKLVSRRAVHQ</sequence>
<dbReference type="NCBIfam" id="TIGR00159">
    <property type="entry name" value="diadenylate cyclase CdaA"/>
    <property type="match status" value="1"/>
</dbReference>
<evidence type="ECO:0000313" key="8">
    <source>
        <dbReference type="EMBL" id="KAA0893611.1"/>
    </source>
</evidence>
<keyword evidence="6" id="KW-1003">Cell membrane</keyword>
<comment type="caution">
    <text evidence="8">The sequence shown here is derived from an EMBL/GenBank/DDBJ whole genome shotgun (WGS) entry which is preliminary data.</text>
</comment>
<feature type="transmembrane region" description="Helical" evidence="6">
    <location>
        <begin position="91"/>
        <end position="112"/>
    </location>
</feature>
<dbReference type="Gene3D" id="3.40.1700.10">
    <property type="entry name" value="DNA integrity scanning protein, DisA, N-terminal domain"/>
    <property type="match status" value="1"/>
</dbReference>
<dbReference type="AlphaFoldDB" id="A0A5A9XPR3"/>
<keyword evidence="6" id="KW-1133">Transmembrane helix</keyword>
<dbReference type="PROSITE" id="PS51794">
    <property type="entry name" value="DAC"/>
    <property type="match status" value="1"/>
</dbReference>
<dbReference type="Pfam" id="PF02457">
    <property type="entry name" value="DAC"/>
    <property type="match status" value="1"/>
</dbReference>
<keyword evidence="4 6" id="KW-0547">Nucleotide-binding</keyword>
<dbReference type="Gene3D" id="2.170.120.30">
    <property type="match status" value="1"/>
</dbReference>
<dbReference type="InterPro" id="IPR045585">
    <property type="entry name" value="CdaA_N"/>
</dbReference>
<dbReference type="HAMAP" id="MF_01499">
    <property type="entry name" value="DacA"/>
    <property type="match status" value="1"/>
</dbReference>
<keyword evidence="6" id="KW-0812">Transmembrane</keyword>
<comment type="caution">
    <text evidence="6">Lacks conserved residue(s) required for the propagation of feature annotation.</text>
</comment>
<feature type="transmembrane region" description="Helical" evidence="6">
    <location>
        <begin position="293"/>
        <end position="314"/>
    </location>
</feature>
<dbReference type="InterPro" id="IPR012505">
    <property type="entry name" value="YbbR"/>
</dbReference>
<dbReference type="PANTHER" id="PTHR34185:SF1">
    <property type="entry name" value="DIADENYLATE CYCLASE"/>
    <property type="match status" value="1"/>
</dbReference>
<dbReference type="EMBL" id="SRSD01000003">
    <property type="protein sequence ID" value="KAA0893611.1"/>
    <property type="molecule type" value="Genomic_DNA"/>
</dbReference>
<dbReference type="InterPro" id="IPR034701">
    <property type="entry name" value="CdaA"/>
</dbReference>
<reference evidence="8 9" key="1">
    <citation type="submission" date="2019-04" db="EMBL/GenBank/DDBJ databases">
        <title>Geobacter ruber sp. nov., ferric-reducing bacteria isolated from paddy soil.</title>
        <authorList>
            <person name="Xu Z."/>
            <person name="Masuda Y."/>
            <person name="Itoh H."/>
            <person name="Senoo K."/>
        </authorList>
    </citation>
    <scope>NUCLEOTIDE SEQUENCE [LARGE SCALE GENOMIC DNA]</scope>
    <source>
        <strain evidence="8 9">Red88</strain>
    </source>
</reference>
<comment type="subunit">
    <text evidence="6">Probably a homodimer.</text>
</comment>
<feature type="transmembrane region" description="Helical" evidence="6">
    <location>
        <begin position="66"/>
        <end position="85"/>
    </location>
</feature>
<evidence type="ECO:0000256" key="1">
    <source>
        <dbReference type="ARBA" id="ARBA00000877"/>
    </source>
</evidence>
<gene>
    <name evidence="6" type="primary">dacA</name>
    <name evidence="8" type="ORF">ET418_06150</name>
</gene>
<dbReference type="Proteomes" id="UP000324298">
    <property type="component" value="Unassembled WGS sequence"/>
</dbReference>